<proteinExistence type="predicted"/>
<protein>
    <recommendedName>
        <fullName evidence="2">ILEI/PANDER domain-containing protein</fullName>
    </recommendedName>
</protein>
<evidence type="ECO:0000313" key="4">
    <source>
        <dbReference type="Proteomes" id="UP000541610"/>
    </source>
</evidence>
<dbReference type="Proteomes" id="UP000541610">
    <property type="component" value="Unassembled WGS sequence"/>
</dbReference>
<dbReference type="EMBL" id="JABANP010000146">
    <property type="protein sequence ID" value="KAF4688633.1"/>
    <property type="molecule type" value="Genomic_DNA"/>
</dbReference>
<feature type="chain" id="PRO_5029558561" description="ILEI/PANDER domain-containing protein" evidence="1">
    <location>
        <begin position="20"/>
        <end position="663"/>
    </location>
</feature>
<feature type="signal peptide" evidence="1">
    <location>
        <begin position="1"/>
        <end position="19"/>
    </location>
</feature>
<gene>
    <name evidence="3" type="ORF">FOZ60_002554</name>
</gene>
<feature type="domain" description="ILEI/PANDER" evidence="2">
    <location>
        <begin position="248"/>
        <end position="321"/>
    </location>
</feature>
<comment type="caution">
    <text evidence="3">The sequence shown here is derived from an EMBL/GenBank/DDBJ whole genome shotgun (WGS) entry which is preliminary data.</text>
</comment>
<dbReference type="AlphaFoldDB" id="A0A7J6NXL9"/>
<dbReference type="OrthoDB" id="434670at2759"/>
<evidence type="ECO:0000259" key="2">
    <source>
        <dbReference type="Pfam" id="PF15711"/>
    </source>
</evidence>
<evidence type="ECO:0000313" key="3">
    <source>
        <dbReference type="EMBL" id="KAF4688633.1"/>
    </source>
</evidence>
<evidence type="ECO:0000256" key="1">
    <source>
        <dbReference type="SAM" id="SignalP"/>
    </source>
</evidence>
<accession>A0A7J6NXL9</accession>
<dbReference type="SUPFAM" id="SSF49265">
    <property type="entry name" value="Fibronectin type III"/>
    <property type="match status" value="1"/>
</dbReference>
<keyword evidence="1" id="KW-0732">Signal</keyword>
<sequence length="663" mass="75169">MSLLSFLPVLIASWQAVTSRHYPGENDPPSTAQLYHDHLWIPPRFHEWHSGRATRRSILLAWDAASHPFDQVRGYEVQVRHPIPSSLGKAEDLTDRLREASLWHRRQGTDGPQTATEIYQDVLERRAHTGNLSSWDGASSLSSTATYTVDERVEWSRWQPIFIGPGRVFNWEITEEVCEGCSYEFRIRAVGLRQGDSPWSIKTLLAHTIRPGAVDRAPFEIIGTGRNNAGWGSLRVNGEVIFRRSTERGLLLVVLDRHNLHLLHMRMYDTFADADASSRMAADLKRFGSDVFVIVLSVDAWEWHVTPTLAKAMEFCGAYHFGMWSHVFADHLHQPSPVADFEETASQLSFGHPYAFIGVPGIGTGMGWESLQYNSGHYLAEGGRAPRAIIRGLFYLDYIPMRYRIADVVTNTADYYLKGQPPRPETLHNPLPADKQVQPDYYVDRPDPYTPYIGNLWNAVELLLTANETVDLPQYNLTNYGFQIVLDLFLGDPLNYVDARLSRSVQDSYFQMTELERVWGGPSDRIDVVRTALSGQVTPLWTGHNTTTNRSQLVMGLGDRVCGDPVVDYVINWRYNSSNQLCRGSPSDLAPAIADLLDDYPLLPWSKSDITGPQPRISIQLNHARRWNVLPGLRHRPERLSSHGLRGWHLAQHMSIIVMRELS</sequence>
<name>A0A7J6NXL9_PEROL</name>
<reference evidence="3 4" key="1">
    <citation type="submission" date="2020-04" db="EMBL/GenBank/DDBJ databases">
        <title>Perkinsus olseni comparative genomics.</title>
        <authorList>
            <person name="Bogema D.R."/>
        </authorList>
    </citation>
    <scope>NUCLEOTIDE SEQUENCE [LARGE SCALE GENOMIC DNA]</scope>
    <source>
        <strain evidence="3">00978-12</strain>
    </source>
</reference>
<dbReference type="InterPro" id="IPR036116">
    <property type="entry name" value="FN3_sf"/>
</dbReference>
<organism evidence="3 4">
    <name type="scientific">Perkinsus olseni</name>
    <name type="common">Perkinsus atlanticus</name>
    <dbReference type="NCBI Taxonomy" id="32597"/>
    <lineage>
        <taxon>Eukaryota</taxon>
        <taxon>Sar</taxon>
        <taxon>Alveolata</taxon>
        <taxon>Perkinsozoa</taxon>
        <taxon>Perkinsea</taxon>
        <taxon>Perkinsida</taxon>
        <taxon>Perkinsidae</taxon>
        <taxon>Perkinsus</taxon>
    </lineage>
</organism>
<dbReference type="InterPro" id="IPR039477">
    <property type="entry name" value="ILEI/PANDER_dom"/>
</dbReference>
<dbReference type="Pfam" id="PF15711">
    <property type="entry name" value="ILEI"/>
    <property type="match status" value="1"/>
</dbReference>